<feature type="domain" description="HTH marR-type" evidence="4">
    <location>
        <begin position="3"/>
        <end position="135"/>
    </location>
</feature>
<dbReference type="GO" id="GO:0003700">
    <property type="term" value="F:DNA-binding transcription factor activity"/>
    <property type="evidence" value="ECO:0007669"/>
    <property type="project" value="InterPro"/>
</dbReference>
<sequence length="147" mass="16848">MLKSEILREIGALSRSIHSINDAALRTYGLQRGQFPFLTRICESPGITPTQLAAVLRMDKTTTTKAVQKLVEIDLVAKEPDPRDKRGFRLFPTGEAPRLYQTILDLENHNIETCFAGFSPEEESLVLDLIRRMRENSDEEWQRLKHP</sequence>
<organism evidence="5">
    <name type="scientific">uncultured Anaerotruncus sp</name>
    <dbReference type="NCBI Taxonomy" id="905011"/>
    <lineage>
        <taxon>Bacteria</taxon>
        <taxon>Bacillati</taxon>
        <taxon>Bacillota</taxon>
        <taxon>Clostridia</taxon>
        <taxon>Eubacteriales</taxon>
        <taxon>Oscillospiraceae</taxon>
        <taxon>Anaerotruncus</taxon>
        <taxon>environmental samples</taxon>
    </lineage>
</organism>
<dbReference type="PANTHER" id="PTHR42756">
    <property type="entry name" value="TRANSCRIPTIONAL REGULATOR, MARR"/>
    <property type="match status" value="1"/>
</dbReference>
<gene>
    <name evidence="5" type="primary">marR</name>
    <name evidence="5" type="ORF">AULFYP135_00698</name>
</gene>
<evidence type="ECO:0000313" key="5">
    <source>
        <dbReference type="EMBL" id="VYS86799.1"/>
    </source>
</evidence>
<name>A0A6N2S1X2_9FIRM</name>
<accession>A0A6N2S1X2</accession>
<dbReference type="SMART" id="SM00347">
    <property type="entry name" value="HTH_MARR"/>
    <property type="match status" value="1"/>
</dbReference>
<evidence type="ECO:0000256" key="1">
    <source>
        <dbReference type="ARBA" id="ARBA00023015"/>
    </source>
</evidence>
<dbReference type="PRINTS" id="PR00598">
    <property type="entry name" value="HTHMARR"/>
</dbReference>
<dbReference type="Gene3D" id="1.10.10.10">
    <property type="entry name" value="Winged helix-like DNA-binding domain superfamily/Winged helix DNA-binding domain"/>
    <property type="match status" value="1"/>
</dbReference>
<keyword evidence="1" id="KW-0805">Transcription regulation</keyword>
<dbReference type="InterPro" id="IPR036390">
    <property type="entry name" value="WH_DNA-bd_sf"/>
</dbReference>
<dbReference type="EMBL" id="CACRSL010000003">
    <property type="protein sequence ID" value="VYS86799.1"/>
    <property type="molecule type" value="Genomic_DNA"/>
</dbReference>
<evidence type="ECO:0000256" key="2">
    <source>
        <dbReference type="ARBA" id="ARBA00023125"/>
    </source>
</evidence>
<evidence type="ECO:0000256" key="3">
    <source>
        <dbReference type="ARBA" id="ARBA00023163"/>
    </source>
</evidence>
<dbReference type="InterPro" id="IPR036388">
    <property type="entry name" value="WH-like_DNA-bd_sf"/>
</dbReference>
<proteinExistence type="predicted"/>
<dbReference type="Pfam" id="PF12802">
    <property type="entry name" value="MarR_2"/>
    <property type="match status" value="1"/>
</dbReference>
<dbReference type="AlphaFoldDB" id="A0A6N2S1X2"/>
<protein>
    <submittedName>
        <fullName evidence="5">Multiple antibiotic resistance protein MarR</fullName>
    </submittedName>
</protein>
<keyword evidence="3" id="KW-0804">Transcription</keyword>
<dbReference type="PROSITE" id="PS50995">
    <property type="entry name" value="HTH_MARR_2"/>
    <property type="match status" value="1"/>
</dbReference>
<dbReference type="InterPro" id="IPR000835">
    <property type="entry name" value="HTH_MarR-typ"/>
</dbReference>
<reference evidence="5" key="1">
    <citation type="submission" date="2019-11" db="EMBL/GenBank/DDBJ databases">
        <authorList>
            <person name="Feng L."/>
        </authorList>
    </citation>
    <scope>NUCLEOTIDE SEQUENCE</scope>
    <source>
        <strain evidence="5">AundefinedLFYP135</strain>
    </source>
</reference>
<dbReference type="SUPFAM" id="SSF46785">
    <property type="entry name" value="Winged helix' DNA-binding domain"/>
    <property type="match status" value="1"/>
</dbReference>
<dbReference type="PANTHER" id="PTHR42756:SF2">
    <property type="entry name" value="MARR FAMILY REGULATORY PROTEIN"/>
    <property type="match status" value="1"/>
</dbReference>
<keyword evidence="2" id="KW-0238">DNA-binding</keyword>
<dbReference type="GO" id="GO:0003677">
    <property type="term" value="F:DNA binding"/>
    <property type="evidence" value="ECO:0007669"/>
    <property type="project" value="UniProtKB-KW"/>
</dbReference>
<evidence type="ECO:0000259" key="4">
    <source>
        <dbReference type="PROSITE" id="PS50995"/>
    </source>
</evidence>